<keyword evidence="3" id="KW-0378">Hydrolase</keyword>
<comment type="subcellular location">
    <subcellularLocation>
        <location evidence="1">Membrane</location>
    </subcellularLocation>
</comment>
<dbReference type="PANTHER" id="PTHR10465">
    <property type="entry name" value="TRANSMEMBRANE GTPASE FZO1"/>
    <property type="match status" value="1"/>
</dbReference>
<evidence type="ECO:0000256" key="3">
    <source>
        <dbReference type="ARBA" id="ARBA00022801"/>
    </source>
</evidence>
<keyword evidence="4" id="KW-0342">GTP-binding</keyword>
<organism evidence="7 8">
    <name type="scientific">Jannaschia pohangensis</name>
    <dbReference type="NCBI Taxonomy" id="390807"/>
    <lineage>
        <taxon>Bacteria</taxon>
        <taxon>Pseudomonadati</taxon>
        <taxon>Pseudomonadota</taxon>
        <taxon>Alphaproteobacteria</taxon>
        <taxon>Rhodobacterales</taxon>
        <taxon>Roseobacteraceae</taxon>
        <taxon>Jannaschia</taxon>
    </lineage>
</organism>
<keyword evidence="5" id="KW-0472">Membrane</keyword>
<evidence type="ECO:0000256" key="1">
    <source>
        <dbReference type="ARBA" id="ARBA00004370"/>
    </source>
</evidence>
<dbReference type="RefSeq" id="WP_245749329.1">
    <property type="nucleotide sequence ID" value="NZ_FORA01000012.1"/>
</dbReference>
<evidence type="ECO:0000259" key="6">
    <source>
        <dbReference type="Pfam" id="PF00350"/>
    </source>
</evidence>
<dbReference type="STRING" id="390807.SAMN04488095_0063"/>
<dbReference type="GO" id="GO:0016020">
    <property type="term" value="C:membrane"/>
    <property type="evidence" value="ECO:0007669"/>
    <property type="project" value="UniProtKB-SubCell"/>
</dbReference>
<evidence type="ECO:0000256" key="5">
    <source>
        <dbReference type="ARBA" id="ARBA00023136"/>
    </source>
</evidence>
<reference evidence="7 8" key="1">
    <citation type="submission" date="2016-10" db="EMBL/GenBank/DDBJ databases">
        <authorList>
            <person name="de Groot N.N."/>
        </authorList>
    </citation>
    <scope>NUCLEOTIDE SEQUENCE [LARGE SCALE GENOMIC DNA]</scope>
    <source>
        <strain evidence="7 8">DSM 19073</strain>
    </source>
</reference>
<dbReference type="Gene3D" id="3.40.50.300">
    <property type="entry name" value="P-loop containing nucleotide triphosphate hydrolases"/>
    <property type="match status" value="1"/>
</dbReference>
<accession>A0A1I3V4M5</accession>
<keyword evidence="8" id="KW-1185">Reference proteome</keyword>
<name>A0A1I3V4M5_9RHOB</name>
<dbReference type="Pfam" id="PF00350">
    <property type="entry name" value="Dynamin_N"/>
    <property type="match status" value="1"/>
</dbReference>
<dbReference type="GO" id="GO:0003924">
    <property type="term" value="F:GTPase activity"/>
    <property type="evidence" value="ECO:0007669"/>
    <property type="project" value="InterPro"/>
</dbReference>
<sequence length="706" mass="78593">MEMSKINDDEVLEVNLPAAASQAPIFAGAVPEYLSHGLDPLHDFCEEVEALQEILQDIEAIGGTEVGKKVRQLMVELDAFEPSVTMIGQIKSGKTTLVNAMSGHPDLLPADVNPWTSVVTSLHLNTPRDPGDPGAIFRFFDRDEWDHLVENGGRIGELSARAGADQELQKLREQVAKMREKTRERLGKRFELLLGQTHDYGEIDDGLIKRYVCMGDDFDEMSREEQQGQFADITKSADLFLQAPGLPMPLCIRDTPGVNDTFMMREQITIRALRDSKTCVVVLSAHQALSSTDMGLIRLISNVKSRQVIIFVNRIDELPDPAAQVPEIRASLVDTLARNDGPEGAAIIFGSAYWANAVLTQGVDDMVDDSAAALQSYAADQLGADAADMDVADMVWTLSGLPALYHAISERVVESSGARILSTIRKRAANYVAGLRASSTIVSLRTGDGDVQKMSNDEVAALLDGIRKRMVAELDTKLDAVFSKFSERVDQVHDRFLERALESLLQHLETEGQDKIWNYSADGLRMLMRTSYQVMRRNFTNSCDDCYSSAALELTTAYGRIFDVQAENFQVEAPAAPETPPPVTLAQTIALDLKTSWWKGWWGRRRGYRAFAQGFHELIEAETAPMVNELKIEQAREIREMAQARLEEFLSEQRGVLWDICEKAQISLEELHGLFGVSAQEEREQLFDLIFEELDIDDISTGDDDQ</sequence>
<dbReference type="GO" id="GO:0005525">
    <property type="term" value="F:GTP binding"/>
    <property type="evidence" value="ECO:0007669"/>
    <property type="project" value="UniProtKB-KW"/>
</dbReference>
<keyword evidence="2" id="KW-0547">Nucleotide-binding</keyword>
<dbReference type="InterPro" id="IPR045063">
    <property type="entry name" value="Dynamin_N"/>
</dbReference>
<proteinExistence type="predicted"/>
<protein>
    <submittedName>
        <fullName evidence="7">Dynamin family protein</fullName>
    </submittedName>
</protein>
<evidence type="ECO:0000256" key="2">
    <source>
        <dbReference type="ARBA" id="ARBA00022741"/>
    </source>
</evidence>
<dbReference type="SUPFAM" id="SSF52540">
    <property type="entry name" value="P-loop containing nucleoside triphosphate hydrolases"/>
    <property type="match status" value="1"/>
</dbReference>
<dbReference type="GO" id="GO:0008053">
    <property type="term" value="P:mitochondrial fusion"/>
    <property type="evidence" value="ECO:0007669"/>
    <property type="project" value="TreeGrafter"/>
</dbReference>
<gene>
    <name evidence="7" type="ORF">SAMN04488095_0063</name>
</gene>
<dbReference type="InterPro" id="IPR027417">
    <property type="entry name" value="P-loop_NTPase"/>
</dbReference>
<evidence type="ECO:0000313" key="8">
    <source>
        <dbReference type="Proteomes" id="UP000199110"/>
    </source>
</evidence>
<dbReference type="PANTHER" id="PTHR10465:SF0">
    <property type="entry name" value="SARCALUMENIN"/>
    <property type="match status" value="1"/>
</dbReference>
<dbReference type="InterPro" id="IPR027094">
    <property type="entry name" value="Mitofusin_fam"/>
</dbReference>
<dbReference type="EMBL" id="FORA01000012">
    <property type="protein sequence ID" value="SFJ89061.1"/>
    <property type="molecule type" value="Genomic_DNA"/>
</dbReference>
<evidence type="ECO:0000256" key="4">
    <source>
        <dbReference type="ARBA" id="ARBA00023134"/>
    </source>
</evidence>
<dbReference type="Proteomes" id="UP000199110">
    <property type="component" value="Unassembled WGS sequence"/>
</dbReference>
<evidence type="ECO:0000313" key="7">
    <source>
        <dbReference type="EMBL" id="SFJ89061.1"/>
    </source>
</evidence>
<dbReference type="AlphaFoldDB" id="A0A1I3V4M5"/>
<feature type="domain" description="Dynamin N-terminal" evidence="6">
    <location>
        <begin position="84"/>
        <end position="313"/>
    </location>
</feature>